<dbReference type="InterPro" id="IPR028889">
    <property type="entry name" value="USP"/>
</dbReference>
<evidence type="ECO:0000256" key="8">
    <source>
        <dbReference type="SAM" id="MobiDB-lite"/>
    </source>
</evidence>
<proteinExistence type="inferred from homology"/>
<dbReference type="PROSITE" id="PS00972">
    <property type="entry name" value="USP_1"/>
    <property type="match status" value="1"/>
</dbReference>
<dbReference type="EMBL" id="HBIN01007575">
    <property type="protein sequence ID" value="CAE0435280.1"/>
    <property type="molecule type" value="Transcribed_RNA"/>
</dbReference>
<name>A0A7S3LR14_9STRA</name>
<protein>
    <recommendedName>
        <fullName evidence="3">ubiquitinyl hydrolase 1</fullName>
        <ecNumber evidence="3">3.4.19.12</ecNumber>
    </recommendedName>
</protein>
<feature type="region of interest" description="Disordered" evidence="8">
    <location>
        <begin position="343"/>
        <end position="370"/>
    </location>
</feature>
<sequence>MVASATALTPTSGYRYSTEYEYTKISRDHDVKTQNRSHLETPTDSDKISNGTATTVVAPAVEHVVAPENLPGSNKNPDTDEAKSVSTNSRVIEKSDSVLDFVGAGLNNLGNTCYINSILQCLIHTRGLVKRLKLHKTNLGYTKEHNENGDCMLCTMYNLVQCSCKLSGKNFAPRGIHSKLSVIAKQFLPGRQEDAHEFLRLLLDSLDVTAGKQDGDSEQVRNIIDYTFGGKMQTLVTCSECGKESGATDPIQDLSLEIDDYHIENVEDAFGHFTASETLNGDNKYYCEVCKKKVEATKQIRMKALPPILVVQLKRFQLSMKISKTVSFSEKLKTICYEDPTDTLPGESAGSPDNVPGSKKRKRTSIGKDSDQRVTEADLYGVVVHSGHSKKYGHYYCYIKIGAEWYRFNDSTVTKTTWEDVKKEEAYILFYETHTTASMQKHVSSPCKLNASLRPSKSENNVNTVQTTSTPVESARNTNMKPNESTSSEKPNRLHVRKKMKIPHLNLSAGLSSVSKYLRGSGPCASAAISESSPDISESGSENRIESDHKRNGVSASTRKGFLSYGFKNLLANYG</sequence>
<dbReference type="AlphaFoldDB" id="A0A7S3LR14"/>
<dbReference type="Pfam" id="PF00443">
    <property type="entry name" value="UCH"/>
    <property type="match status" value="1"/>
</dbReference>
<reference evidence="10" key="1">
    <citation type="submission" date="2021-01" db="EMBL/GenBank/DDBJ databases">
        <authorList>
            <person name="Corre E."/>
            <person name="Pelletier E."/>
            <person name="Niang G."/>
            <person name="Scheremetjew M."/>
            <person name="Finn R."/>
            <person name="Kale V."/>
            <person name="Holt S."/>
            <person name="Cochrane G."/>
            <person name="Meng A."/>
            <person name="Brown T."/>
            <person name="Cohen L."/>
        </authorList>
    </citation>
    <scope>NUCLEOTIDE SEQUENCE</scope>
    <source>
        <strain evidence="10">GSBS06</strain>
    </source>
</reference>
<feature type="region of interest" description="Disordered" evidence="8">
    <location>
        <begin position="66"/>
        <end position="89"/>
    </location>
</feature>
<dbReference type="InterPro" id="IPR050164">
    <property type="entry name" value="Peptidase_C19"/>
</dbReference>
<feature type="compositionally biased region" description="Basic and acidic residues" evidence="8">
    <location>
        <begin position="541"/>
        <end position="551"/>
    </location>
</feature>
<dbReference type="GO" id="GO:0004843">
    <property type="term" value="F:cysteine-type deubiquitinase activity"/>
    <property type="evidence" value="ECO:0007669"/>
    <property type="project" value="UniProtKB-EC"/>
</dbReference>
<evidence type="ECO:0000256" key="6">
    <source>
        <dbReference type="ARBA" id="ARBA00022801"/>
    </source>
</evidence>
<organism evidence="10">
    <name type="scientific">Aplanochytrium stocchinoi</name>
    <dbReference type="NCBI Taxonomy" id="215587"/>
    <lineage>
        <taxon>Eukaryota</taxon>
        <taxon>Sar</taxon>
        <taxon>Stramenopiles</taxon>
        <taxon>Bigyra</taxon>
        <taxon>Labyrinthulomycetes</taxon>
        <taxon>Thraustochytrida</taxon>
        <taxon>Thraustochytriidae</taxon>
        <taxon>Aplanochytrium</taxon>
    </lineage>
</organism>
<dbReference type="PANTHER" id="PTHR24006:SF758">
    <property type="entry name" value="UBIQUITIN CARBOXYL-TERMINAL HYDROLASE 36"/>
    <property type="match status" value="1"/>
</dbReference>
<dbReference type="Gene3D" id="3.90.70.10">
    <property type="entry name" value="Cysteine proteinases"/>
    <property type="match status" value="1"/>
</dbReference>
<comment type="catalytic activity">
    <reaction evidence="1">
        <text>Thiol-dependent hydrolysis of ester, thioester, amide, peptide and isopeptide bonds formed by the C-terminal Gly of ubiquitin (a 76-residue protein attached to proteins as an intracellular targeting signal).</text>
        <dbReference type="EC" id="3.4.19.12"/>
    </reaction>
</comment>
<keyword evidence="6" id="KW-0378">Hydrolase</keyword>
<evidence type="ECO:0000256" key="4">
    <source>
        <dbReference type="ARBA" id="ARBA00022670"/>
    </source>
</evidence>
<feature type="compositionally biased region" description="Basic and acidic residues" evidence="8">
    <location>
        <begin position="27"/>
        <end position="47"/>
    </location>
</feature>
<dbReference type="GO" id="GO:0016579">
    <property type="term" value="P:protein deubiquitination"/>
    <property type="evidence" value="ECO:0007669"/>
    <property type="project" value="InterPro"/>
</dbReference>
<dbReference type="GO" id="GO:0005829">
    <property type="term" value="C:cytosol"/>
    <property type="evidence" value="ECO:0007669"/>
    <property type="project" value="TreeGrafter"/>
</dbReference>
<dbReference type="InterPro" id="IPR001394">
    <property type="entry name" value="Peptidase_C19_UCH"/>
</dbReference>
<feature type="compositionally biased region" description="Polar residues" evidence="8">
    <location>
        <begin position="453"/>
        <end position="489"/>
    </location>
</feature>
<dbReference type="PROSITE" id="PS50235">
    <property type="entry name" value="USP_3"/>
    <property type="match status" value="1"/>
</dbReference>
<dbReference type="GO" id="GO:0005634">
    <property type="term" value="C:nucleus"/>
    <property type="evidence" value="ECO:0007669"/>
    <property type="project" value="TreeGrafter"/>
</dbReference>
<dbReference type="InterPro" id="IPR018200">
    <property type="entry name" value="USP_CS"/>
</dbReference>
<accession>A0A7S3LR14</accession>
<dbReference type="InterPro" id="IPR038765">
    <property type="entry name" value="Papain-like_cys_pep_sf"/>
</dbReference>
<keyword evidence="4" id="KW-0645">Protease</keyword>
<feature type="domain" description="USP" evidence="9">
    <location>
        <begin position="104"/>
        <end position="434"/>
    </location>
</feature>
<evidence type="ECO:0000259" key="9">
    <source>
        <dbReference type="PROSITE" id="PS50235"/>
    </source>
</evidence>
<evidence type="ECO:0000256" key="5">
    <source>
        <dbReference type="ARBA" id="ARBA00022786"/>
    </source>
</evidence>
<gene>
    <name evidence="10" type="ORF">ASTO00021_LOCUS5560</name>
</gene>
<dbReference type="SUPFAM" id="SSF54001">
    <property type="entry name" value="Cysteine proteinases"/>
    <property type="match status" value="1"/>
</dbReference>
<feature type="compositionally biased region" description="Low complexity" evidence="8">
    <location>
        <begin position="527"/>
        <end position="540"/>
    </location>
</feature>
<dbReference type="PANTHER" id="PTHR24006">
    <property type="entry name" value="UBIQUITIN CARBOXYL-TERMINAL HYDROLASE"/>
    <property type="match status" value="1"/>
</dbReference>
<feature type="region of interest" description="Disordered" evidence="8">
    <location>
        <begin position="527"/>
        <end position="555"/>
    </location>
</feature>
<evidence type="ECO:0000256" key="7">
    <source>
        <dbReference type="ARBA" id="ARBA00022807"/>
    </source>
</evidence>
<keyword evidence="7" id="KW-0788">Thiol protease</keyword>
<evidence type="ECO:0000256" key="3">
    <source>
        <dbReference type="ARBA" id="ARBA00012759"/>
    </source>
</evidence>
<feature type="region of interest" description="Disordered" evidence="8">
    <location>
        <begin position="27"/>
        <end position="50"/>
    </location>
</feature>
<dbReference type="GO" id="GO:0006508">
    <property type="term" value="P:proteolysis"/>
    <property type="evidence" value="ECO:0007669"/>
    <property type="project" value="UniProtKB-KW"/>
</dbReference>
<dbReference type="EC" id="3.4.19.12" evidence="3"/>
<evidence type="ECO:0000313" key="10">
    <source>
        <dbReference type="EMBL" id="CAE0435280.1"/>
    </source>
</evidence>
<comment type="similarity">
    <text evidence="2">Belongs to the peptidase C19 family.</text>
</comment>
<evidence type="ECO:0000256" key="1">
    <source>
        <dbReference type="ARBA" id="ARBA00000707"/>
    </source>
</evidence>
<feature type="region of interest" description="Disordered" evidence="8">
    <location>
        <begin position="451"/>
        <end position="495"/>
    </location>
</feature>
<keyword evidence="5" id="KW-0833">Ubl conjugation pathway</keyword>
<evidence type="ECO:0000256" key="2">
    <source>
        <dbReference type="ARBA" id="ARBA00009085"/>
    </source>
</evidence>